<dbReference type="RefSeq" id="WP_216065719.1">
    <property type="nucleotide sequence ID" value="NZ_CP123764.1"/>
</dbReference>
<evidence type="ECO:0000256" key="2">
    <source>
        <dbReference type="SAM" id="Phobius"/>
    </source>
</evidence>
<name>A0AAW7XAN7_9GAMM</name>
<gene>
    <name evidence="4" type="ORF">Q4521_19715</name>
</gene>
<sequence length="270" mass="28965">MKKHRGNASMRTLLGLALIVFAVLLFFKNIGIHFSGMLLGNWPIALIVIGGVLLYSGKKGDDENKQTEFLPYFLIGIGVLFLLSKYSIISLSIGALIGPLVLLFIGVNILRPHKKRSQKYQSETKDEQATDADVLDGEWEPMDDGSIKSAAPASNGEDTQIDVFTILGGGNFSTRSKALSGGNVIALLGGVDIDIREADANQPTIEIEVLAVMGGVEIKVPPHWDVVVKVLPLLGGVSNKTTCLAEKLSIPKKRVVVTGVAFMGGVEIRN</sequence>
<dbReference type="Pfam" id="PF22570">
    <property type="entry name" value="LiaF-TM"/>
    <property type="match status" value="1"/>
</dbReference>
<comment type="caution">
    <text evidence="4">The sequence shown here is derived from an EMBL/GenBank/DDBJ whole genome shotgun (WGS) entry which is preliminary data.</text>
</comment>
<dbReference type="EMBL" id="JAUOPB010000017">
    <property type="protein sequence ID" value="MDO6424727.1"/>
    <property type="molecule type" value="Genomic_DNA"/>
</dbReference>
<reference evidence="4" key="1">
    <citation type="submission" date="2023-07" db="EMBL/GenBank/DDBJ databases">
        <title>Genome content predicts the carbon catabolic preferences of heterotrophic bacteria.</title>
        <authorList>
            <person name="Gralka M."/>
        </authorList>
    </citation>
    <scope>NUCLEOTIDE SEQUENCE</scope>
    <source>
        <strain evidence="4">I3M17_2</strain>
    </source>
</reference>
<feature type="region of interest" description="Disordered" evidence="1">
    <location>
        <begin position="118"/>
        <end position="138"/>
    </location>
</feature>
<evidence type="ECO:0000259" key="3">
    <source>
        <dbReference type="Pfam" id="PF22570"/>
    </source>
</evidence>
<evidence type="ECO:0000256" key="1">
    <source>
        <dbReference type="SAM" id="MobiDB-lite"/>
    </source>
</evidence>
<organism evidence="4 5">
    <name type="scientific">Saccharophagus degradans</name>
    <dbReference type="NCBI Taxonomy" id="86304"/>
    <lineage>
        <taxon>Bacteria</taxon>
        <taxon>Pseudomonadati</taxon>
        <taxon>Pseudomonadota</taxon>
        <taxon>Gammaproteobacteria</taxon>
        <taxon>Cellvibrionales</taxon>
        <taxon>Cellvibrionaceae</taxon>
        <taxon>Saccharophagus</taxon>
    </lineage>
</organism>
<dbReference type="PANTHER" id="PTHR40763:SF5">
    <property type="entry name" value="MEMBRANE PROTEIN"/>
    <property type="match status" value="1"/>
</dbReference>
<keyword evidence="2" id="KW-1133">Transmembrane helix</keyword>
<feature type="domain" description="LiaF transmembrane" evidence="3">
    <location>
        <begin position="13"/>
        <end position="116"/>
    </location>
</feature>
<feature type="transmembrane region" description="Helical" evidence="2">
    <location>
        <begin position="93"/>
        <end position="110"/>
    </location>
</feature>
<evidence type="ECO:0000313" key="5">
    <source>
        <dbReference type="Proteomes" id="UP001169760"/>
    </source>
</evidence>
<dbReference type="AlphaFoldDB" id="A0AAW7XAN7"/>
<dbReference type="InterPro" id="IPR054331">
    <property type="entry name" value="LiaF_TM"/>
</dbReference>
<accession>A0AAW7XAN7</accession>
<dbReference type="PANTHER" id="PTHR40763">
    <property type="entry name" value="MEMBRANE PROTEIN-RELATED"/>
    <property type="match status" value="1"/>
</dbReference>
<keyword evidence="2" id="KW-0472">Membrane</keyword>
<feature type="compositionally biased region" description="Acidic residues" evidence="1">
    <location>
        <begin position="129"/>
        <end position="138"/>
    </location>
</feature>
<proteinExistence type="predicted"/>
<protein>
    <submittedName>
        <fullName evidence="4">LiaF-related protein</fullName>
    </submittedName>
</protein>
<feature type="transmembrane region" description="Helical" evidence="2">
    <location>
        <begin position="38"/>
        <end position="57"/>
    </location>
</feature>
<keyword evidence="2" id="KW-0812">Transmembrane</keyword>
<feature type="transmembrane region" description="Helical" evidence="2">
    <location>
        <begin position="69"/>
        <end position="87"/>
    </location>
</feature>
<evidence type="ECO:0000313" key="4">
    <source>
        <dbReference type="EMBL" id="MDO6424727.1"/>
    </source>
</evidence>
<dbReference type="Proteomes" id="UP001169760">
    <property type="component" value="Unassembled WGS sequence"/>
</dbReference>
<feature type="transmembrane region" description="Helical" evidence="2">
    <location>
        <begin position="12"/>
        <end position="32"/>
    </location>
</feature>